<evidence type="ECO:0000256" key="1">
    <source>
        <dbReference type="SAM" id="Coils"/>
    </source>
</evidence>
<evidence type="ECO:0000313" key="2">
    <source>
        <dbReference type="EMBL" id="KUK44915.1"/>
    </source>
</evidence>
<evidence type="ECO:0000313" key="5">
    <source>
        <dbReference type="Proteomes" id="UP000057043"/>
    </source>
</evidence>
<gene>
    <name evidence="2" type="ORF">XD72_0741</name>
    <name evidence="3" type="ORF">XE07_0428</name>
</gene>
<dbReference type="Proteomes" id="UP000053961">
    <property type="component" value="Unassembled WGS sequence"/>
</dbReference>
<accession>A0A101FUT5</accession>
<protein>
    <submittedName>
        <fullName evidence="2">Putative phosphoserine phosphatase</fullName>
    </submittedName>
</protein>
<name>A0A101FUT5_9EURY</name>
<dbReference type="EMBL" id="LGHB01000003">
    <property type="protein sequence ID" value="KUK97273.1"/>
    <property type="molecule type" value="Genomic_DNA"/>
</dbReference>
<feature type="coiled-coil region" evidence="1">
    <location>
        <begin position="2"/>
        <end position="92"/>
    </location>
</feature>
<feature type="coiled-coil region" evidence="1">
    <location>
        <begin position="129"/>
        <end position="214"/>
    </location>
</feature>
<dbReference type="PATRIC" id="fig|301375.6.peg.341"/>
<dbReference type="InterPro" id="IPR055545">
    <property type="entry name" value="DUF7121"/>
</dbReference>
<organism evidence="2 5">
    <name type="scientific">Methanothrix harundinacea</name>
    <dbReference type="NCBI Taxonomy" id="301375"/>
    <lineage>
        <taxon>Archaea</taxon>
        <taxon>Methanobacteriati</taxon>
        <taxon>Methanobacteriota</taxon>
        <taxon>Stenosarchaea group</taxon>
        <taxon>Methanomicrobia</taxon>
        <taxon>Methanotrichales</taxon>
        <taxon>Methanotrichaceae</taxon>
        <taxon>Methanothrix</taxon>
    </lineage>
</organism>
<dbReference type="Proteomes" id="UP000057043">
    <property type="component" value="Unassembled WGS sequence"/>
</dbReference>
<evidence type="ECO:0000313" key="4">
    <source>
        <dbReference type="Proteomes" id="UP000053961"/>
    </source>
</evidence>
<dbReference type="Pfam" id="PF23435">
    <property type="entry name" value="DUF7121"/>
    <property type="match status" value="1"/>
</dbReference>
<reference evidence="3" key="1">
    <citation type="journal article" date="2015" name="MBio">
        <title>Genome-resolved metagenomic analysis reveals roles for candidate phyla and other microbial community members in biogeochemical transformations in oil reservoirs.</title>
        <authorList>
            <person name="Hu P."/>
            <person name="Tom L."/>
            <person name="Singh A."/>
            <person name="Thomas B.C."/>
            <person name="Baker B.J."/>
            <person name="Piceno Y.M."/>
            <person name="Andersen G.L."/>
            <person name="Banfield J.F."/>
        </authorList>
    </citation>
    <scope>NUCLEOTIDE SEQUENCE [LARGE SCALE GENOMIC DNA]</scope>
    <source>
        <strain evidence="3">56_747</strain>
    </source>
</reference>
<sequence>MLAELEEKKARLKQQAIDFKESRSQLNAEASKWAAERNELNKKTKELIDKAQELKTLRDEYNKNVAEAKQSRDEYNEKTNDLYAQIDEIRKKHNLTGDRSIRGLRREIDHMEFKQQTEVLSPDKEKQLVERISALRAEFKTRKEQMEKNEVLRDLLDEAQALRDKASEYHDLVTKSAELAQEYHDKMIATFKEADQVRAQADAAHREFVKAQEAADKQHREFIRTQREIRDFDKIITGLRRKNREKREDKVKAEVRKEAEEILTQFRQGEKLDTSDLLRLQRSGLV</sequence>
<comment type="caution">
    <text evidence="2">The sequence shown here is derived from an EMBL/GenBank/DDBJ whole genome shotgun (WGS) entry which is preliminary data.</text>
</comment>
<reference evidence="4 5" key="2">
    <citation type="journal article" date="2015" name="MBio">
        <title>Genome-Resolved Metagenomic Analysis Reveals Roles for Candidate Phyla and Other Microbial Community Members in Biogeochemical Transformations in Oil Reservoirs.</title>
        <authorList>
            <person name="Hu P."/>
            <person name="Tom L."/>
            <person name="Singh A."/>
            <person name="Thomas B.C."/>
            <person name="Baker B.J."/>
            <person name="Piceno Y.M."/>
            <person name="Andersen G.L."/>
            <person name="Banfield J.F."/>
        </authorList>
    </citation>
    <scope>NUCLEOTIDE SEQUENCE [LARGE SCALE GENOMIC DNA]</scope>
    <source>
        <strain evidence="2">57_489</strain>
    </source>
</reference>
<keyword evidence="1" id="KW-0175">Coiled coil</keyword>
<evidence type="ECO:0000313" key="3">
    <source>
        <dbReference type="EMBL" id="KUK97273.1"/>
    </source>
</evidence>
<dbReference type="AlphaFoldDB" id="A0A101FUT5"/>
<proteinExistence type="predicted"/>
<dbReference type="EMBL" id="LGFT01000012">
    <property type="protein sequence ID" value="KUK44915.1"/>
    <property type="molecule type" value="Genomic_DNA"/>
</dbReference>